<dbReference type="GO" id="GO:0016747">
    <property type="term" value="F:acyltransferase activity, transferring groups other than amino-acyl groups"/>
    <property type="evidence" value="ECO:0007669"/>
    <property type="project" value="InterPro"/>
</dbReference>
<dbReference type="SUPFAM" id="SSF55729">
    <property type="entry name" value="Acyl-CoA N-acyltransferases (Nat)"/>
    <property type="match status" value="1"/>
</dbReference>
<organism evidence="4">
    <name type="scientific">uncultured bacterium pAP3</name>
    <dbReference type="NCBI Taxonomy" id="1781154"/>
    <lineage>
        <taxon>Bacteria</taxon>
        <taxon>environmental samples</taxon>
    </lineage>
</organism>
<feature type="domain" description="N-acetyltransferase" evidence="3">
    <location>
        <begin position="59"/>
        <end position="198"/>
    </location>
</feature>
<dbReference type="PROSITE" id="PS51186">
    <property type="entry name" value="GNAT"/>
    <property type="match status" value="1"/>
</dbReference>
<reference evidence="4" key="1">
    <citation type="journal article" date="2016" name="Sci. Rep.">
        <title>Triclosan Resistome from Metagenome Reveals Diverse Enoyl Acyl Carrier Protein Reductases and Selective Enrichment of Triclosan Resistance Genes.</title>
        <authorList>
            <person name="Khan R."/>
            <person name="Kong H.G."/>
            <person name="Jung Y.H."/>
            <person name="Choi J."/>
            <person name="Baek K.Y."/>
            <person name="Hwang E.C."/>
            <person name="Lee S.W."/>
        </authorList>
    </citation>
    <scope>NUCLEOTIDE SEQUENCE</scope>
</reference>
<keyword evidence="2" id="KW-0012">Acyltransferase</keyword>
<evidence type="ECO:0000256" key="2">
    <source>
        <dbReference type="ARBA" id="ARBA00023315"/>
    </source>
</evidence>
<protein>
    <submittedName>
        <fullName evidence="4">GCN5 family acetyltransferase</fullName>
    </submittedName>
</protein>
<dbReference type="PANTHER" id="PTHR43877:SF2">
    <property type="entry name" value="AMINOALKYLPHOSPHONATE N-ACETYLTRANSFERASE-RELATED"/>
    <property type="match status" value="1"/>
</dbReference>
<name>A0A1C9U4K8_9BACT</name>
<keyword evidence="1 4" id="KW-0808">Transferase</keyword>
<evidence type="ECO:0000313" key="4">
    <source>
        <dbReference type="EMBL" id="AOR51068.1"/>
    </source>
</evidence>
<dbReference type="InterPro" id="IPR000182">
    <property type="entry name" value="GNAT_dom"/>
</dbReference>
<dbReference type="InterPro" id="IPR016181">
    <property type="entry name" value="Acyl_CoA_acyltransferase"/>
</dbReference>
<dbReference type="PANTHER" id="PTHR43877">
    <property type="entry name" value="AMINOALKYLPHOSPHONATE N-ACETYLTRANSFERASE-RELATED-RELATED"/>
    <property type="match status" value="1"/>
</dbReference>
<dbReference type="CDD" id="cd04301">
    <property type="entry name" value="NAT_SF"/>
    <property type="match status" value="1"/>
</dbReference>
<proteinExistence type="predicted"/>
<evidence type="ECO:0000256" key="1">
    <source>
        <dbReference type="ARBA" id="ARBA00022679"/>
    </source>
</evidence>
<dbReference type="EMBL" id="KT982359">
    <property type="protein sequence ID" value="AOR51068.1"/>
    <property type="molecule type" value="Genomic_DNA"/>
</dbReference>
<dbReference type="InterPro" id="IPR050832">
    <property type="entry name" value="Bact_Acetyltransf"/>
</dbReference>
<dbReference type="Gene3D" id="3.40.630.30">
    <property type="match status" value="1"/>
</dbReference>
<evidence type="ECO:0000259" key="3">
    <source>
        <dbReference type="PROSITE" id="PS51186"/>
    </source>
</evidence>
<dbReference type="Pfam" id="PF13508">
    <property type="entry name" value="Acetyltransf_7"/>
    <property type="match status" value="1"/>
</dbReference>
<dbReference type="AlphaFoldDB" id="A0A1C9U4K8"/>
<accession>A0A1C9U4K8</accession>
<sequence length="198" mass="21368">MVGEDPRRVVGCVNKYSRALHTLAARSSLDKERHAAAPNDACCIHCRKPAPMSAHTDFATLRTAQARDLTAIRSLLAGSRVAQPHLDAAALKNFIVAEDTARVLGAVGVEVHEASGLLQALVVAPAHRGNGLGRSLVAALESHARNRGLQRLFLVAATHTGFFLRRGYQALPAEETPPQFQTQLQRWGTAAPLMHKHL</sequence>